<dbReference type="Proteomes" id="UP001219525">
    <property type="component" value="Unassembled WGS sequence"/>
</dbReference>
<keyword evidence="4" id="KW-1185">Reference proteome</keyword>
<protein>
    <submittedName>
        <fullName evidence="3">Uncharacterized protein</fullName>
    </submittedName>
</protein>
<accession>A0AAD6VIA6</accession>
<feature type="transmembrane region" description="Helical" evidence="2">
    <location>
        <begin position="249"/>
        <end position="269"/>
    </location>
</feature>
<name>A0AAD6VIA6_9AGAR</name>
<dbReference type="EMBL" id="JARJCW010000021">
    <property type="protein sequence ID" value="KAJ7213599.1"/>
    <property type="molecule type" value="Genomic_DNA"/>
</dbReference>
<gene>
    <name evidence="3" type="ORF">GGX14DRAFT_619136</name>
</gene>
<evidence type="ECO:0000313" key="4">
    <source>
        <dbReference type="Proteomes" id="UP001219525"/>
    </source>
</evidence>
<dbReference type="AlphaFoldDB" id="A0AAD6VIA6"/>
<proteinExistence type="predicted"/>
<keyword evidence="2" id="KW-0812">Transmembrane</keyword>
<keyword evidence="2" id="KW-0472">Membrane</keyword>
<evidence type="ECO:0000313" key="3">
    <source>
        <dbReference type="EMBL" id="KAJ7213599.1"/>
    </source>
</evidence>
<sequence>MTHVGDPPQDEIEINGNLIALNALAGIPLAVIQGFRAPFLNVQREHTQPLRVSPTIPHLPPPSPSLTGHGRDDANGESKVDDAATLEYMKNTTTYPGVNPSNSMINESLHWAQEQRVWIVSNEQLLAWMMDPKAISQLDPNEAGLLSPSDFPFFTCMPRGKKVPDGQHARFRCQSAPLPLFPPSTQSFSLADVVPLYTVPTNCSTAFWDPIGGKCLCTSTDSEGRRWQREQRLRSRTAIQQQGLRPAPGVWAATLVGAVGAMVGVWGVAGGL</sequence>
<reference evidence="3" key="1">
    <citation type="submission" date="2023-03" db="EMBL/GenBank/DDBJ databases">
        <title>Massive genome expansion in bonnet fungi (Mycena s.s.) driven by repeated elements and novel gene families across ecological guilds.</title>
        <authorList>
            <consortium name="Lawrence Berkeley National Laboratory"/>
            <person name="Harder C.B."/>
            <person name="Miyauchi S."/>
            <person name="Viragh M."/>
            <person name="Kuo A."/>
            <person name="Thoen E."/>
            <person name="Andreopoulos B."/>
            <person name="Lu D."/>
            <person name="Skrede I."/>
            <person name="Drula E."/>
            <person name="Henrissat B."/>
            <person name="Morin E."/>
            <person name="Kohler A."/>
            <person name="Barry K."/>
            <person name="LaButti K."/>
            <person name="Morin E."/>
            <person name="Salamov A."/>
            <person name="Lipzen A."/>
            <person name="Mereny Z."/>
            <person name="Hegedus B."/>
            <person name="Baldrian P."/>
            <person name="Stursova M."/>
            <person name="Weitz H."/>
            <person name="Taylor A."/>
            <person name="Grigoriev I.V."/>
            <person name="Nagy L.G."/>
            <person name="Martin F."/>
            <person name="Kauserud H."/>
        </authorList>
    </citation>
    <scope>NUCLEOTIDE SEQUENCE</scope>
    <source>
        <strain evidence="3">9144</strain>
    </source>
</reference>
<evidence type="ECO:0000256" key="1">
    <source>
        <dbReference type="SAM" id="MobiDB-lite"/>
    </source>
</evidence>
<keyword evidence="2" id="KW-1133">Transmembrane helix</keyword>
<feature type="compositionally biased region" description="Basic and acidic residues" evidence="1">
    <location>
        <begin position="69"/>
        <end position="82"/>
    </location>
</feature>
<evidence type="ECO:0000256" key="2">
    <source>
        <dbReference type="SAM" id="Phobius"/>
    </source>
</evidence>
<organism evidence="3 4">
    <name type="scientific">Mycena pura</name>
    <dbReference type="NCBI Taxonomy" id="153505"/>
    <lineage>
        <taxon>Eukaryota</taxon>
        <taxon>Fungi</taxon>
        <taxon>Dikarya</taxon>
        <taxon>Basidiomycota</taxon>
        <taxon>Agaricomycotina</taxon>
        <taxon>Agaricomycetes</taxon>
        <taxon>Agaricomycetidae</taxon>
        <taxon>Agaricales</taxon>
        <taxon>Marasmiineae</taxon>
        <taxon>Mycenaceae</taxon>
        <taxon>Mycena</taxon>
    </lineage>
</organism>
<feature type="region of interest" description="Disordered" evidence="1">
    <location>
        <begin position="50"/>
        <end position="83"/>
    </location>
</feature>
<comment type="caution">
    <text evidence="3">The sequence shown here is derived from an EMBL/GenBank/DDBJ whole genome shotgun (WGS) entry which is preliminary data.</text>
</comment>